<dbReference type="SMART" id="SM00331">
    <property type="entry name" value="PP2C_SIG"/>
    <property type="match status" value="1"/>
</dbReference>
<dbReference type="PANTHER" id="PTHR43156:SF2">
    <property type="entry name" value="STAGE II SPORULATION PROTEIN E"/>
    <property type="match status" value="1"/>
</dbReference>
<keyword evidence="1" id="KW-0378">Hydrolase</keyword>
<dbReference type="Pfam" id="PF13185">
    <property type="entry name" value="GAF_2"/>
    <property type="match status" value="1"/>
</dbReference>
<dbReference type="InterPro" id="IPR001932">
    <property type="entry name" value="PPM-type_phosphatase-like_dom"/>
</dbReference>
<evidence type="ECO:0000259" key="2">
    <source>
        <dbReference type="SMART" id="SM00065"/>
    </source>
</evidence>
<proteinExistence type="predicted"/>
<dbReference type="PANTHER" id="PTHR43156">
    <property type="entry name" value="STAGE II SPORULATION PROTEIN E-RELATED"/>
    <property type="match status" value="1"/>
</dbReference>
<gene>
    <name evidence="4" type="ORF">Sya03_23440</name>
</gene>
<evidence type="ECO:0000259" key="3">
    <source>
        <dbReference type="SMART" id="SM00331"/>
    </source>
</evidence>
<dbReference type="AlphaFoldDB" id="A0A8J3Y7T0"/>
<organism evidence="4 5">
    <name type="scientific">Spirilliplanes yamanashiensis</name>
    <dbReference type="NCBI Taxonomy" id="42233"/>
    <lineage>
        <taxon>Bacteria</taxon>
        <taxon>Bacillati</taxon>
        <taxon>Actinomycetota</taxon>
        <taxon>Actinomycetes</taxon>
        <taxon>Micromonosporales</taxon>
        <taxon>Micromonosporaceae</taxon>
        <taxon>Spirilliplanes</taxon>
    </lineage>
</organism>
<evidence type="ECO:0000256" key="1">
    <source>
        <dbReference type="ARBA" id="ARBA00022801"/>
    </source>
</evidence>
<evidence type="ECO:0000313" key="4">
    <source>
        <dbReference type="EMBL" id="GIJ02992.1"/>
    </source>
</evidence>
<protein>
    <submittedName>
        <fullName evidence="4">Cyclic diguanylate phosphodiesterase</fullName>
    </submittedName>
</protein>
<reference evidence="4" key="1">
    <citation type="submission" date="2021-01" db="EMBL/GenBank/DDBJ databases">
        <title>Whole genome shotgun sequence of Spirilliplanes yamanashiensis NBRC 15828.</title>
        <authorList>
            <person name="Komaki H."/>
            <person name="Tamura T."/>
        </authorList>
    </citation>
    <scope>NUCLEOTIDE SEQUENCE</scope>
    <source>
        <strain evidence="4">NBRC 15828</strain>
    </source>
</reference>
<dbReference type="GO" id="GO:0016791">
    <property type="term" value="F:phosphatase activity"/>
    <property type="evidence" value="ECO:0007669"/>
    <property type="project" value="TreeGrafter"/>
</dbReference>
<dbReference type="InterPro" id="IPR052016">
    <property type="entry name" value="Bact_Sigma-Reg"/>
</dbReference>
<dbReference type="EMBL" id="BOOY01000016">
    <property type="protein sequence ID" value="GIJ02992.1"/>
    <property type="molecule type" value="Genomic_DNA"/>
</dbReference>
<dbReference type="RefSeq" id="WP_239107377.1">
    <property type="nucleotide sequence ID" value="NZ_BAAAGJ010000005.1"/>
</dbReference>
<dbReference type="SMART" id="SM00065">
    <property type="entry name" value="GAF"/>
    <property type="match status" value="1"/>
</dbReference>
<feature type="domain" description="GAF" evidence="2">
    <location>
        <begin position="28"/>
        <end position="172"/>
    </location>
</feature>
<dbReference type="Gene3D" id="3.30.450.40">
    <property type="match status" value="1"/>
</dbReference>
<dbReference type="SUPFAM" id="SSF81606">
    <property type="entry name" value="PP2C-like"/>
    <property type="match status" value="1"/>
</dbReference>
<dbReference type="SUPFAM" id="SSF55781">
    <property type="entry name" value="GAF domain-like"/>
    <property type="match status" value="1"/>
</dbReference>
<comment type="caution">
    <text evidence="4">The sequence shown here is derived from an EMBL/GenBank/DDBJ whole genome shotgun (WGS) entry which is preliminary data.</text>
</comment>
<sequence>METARGIRSDERLRRLESVTDAALSRLDVADLLDELLERVVDLLGVDTAVVLLLDEHTDHLVVTAAKGLEDEVRQSVRVPVGHGFAGRVAANRRPLTLAEVTAADVVSPILLQKGVRSLLGVPMLAGGDLAGVLHVGSLIPRLWTDDDVELLQLVADRAASAGQARTRRLDQVAAMALQRSLLPARLPAAAGLDLAARYVPGNDLGVGGDWYDVFGLPSGWLGVVVGDVSGHGLGSAVIMGRVRSALRSYALICDDPAEALTLLDRKIVHFEAGQLTTVLYAMISPDRSAAHVSLAGHLRPVVAAPGEPARLADVRVDPPAGTRPARGRARRTTVVGLPPGAVLVCYTDGLVERRGEIIDEGIERLLAATSAAPADAVCDAIMAAGLADRPTDDVAMLVLRRTGGAVPR</sequence>
<feature type="domain" description="PPM-type phosphatase" evidence="3">
    <location>
        <begin position="190"/>
        <end position="402"/>
    </location>
</feature>
<dbReference type="Pfam" id="PF07228">
    <property type="entry name" value="SpoIIE"/>
    <property type="match status" value="1"/>
</dbReference>
<keyword evidence="5" id="KW-1185">Reference proteome</keyword>
<evidence type="ECO:0000313" key="5">
    <source>
        <dbReference type="Proteomes" id="UP000652013"/>
    </source>
</evidence>
<dbReference type="InterPro" id="IPR036457">
    <property type="entry name" value="PPM-type-like_dom_sf"/>
</dbReference>
<dbReference type="Proteomes" id="UP000652013">
    <property type="component" value="Unassembled WGS sequence"/>
</dbReference>
<dbReference type="Gene3D" id="3.60.40.10">
    <property type="entry name" value="PPM-type phosphatase domain"/>
    <property type="match status" value="1"/>
</dbReference>
<dbReference type="InterPro" id="IPR003018">
    <property type="entry name" value="GAF"/>
</dbReference>
<accession>A0A8J3Y7T0</accession>
<dbReference type="InterPro" id="IPR029016">
    <property type="entry name" value="GAF-like_dom_sf"/>
</dbReference>
<name>A0A8J3Y7T0_9ACTN</name>